<organism evidence="3">
    <name type="scientific">Pseudozyma antarctica</name>
    <name type="common">Yeast</name>
    <name type="synonym">Candida antarctica</name>
    <dbReference type="NCBI Taxonomy" id="84753"/>
    <lineage>
        <taxon>Eukaryota</taxon>
        <taxon>Fungi</taxon>
        <taxon>Dikarya</taxon>
        <taxon>Basidiomycota</taxon>
        <taxon>Ustilaginomycotina</taxon>
        <taxon>Ustilaginomycetes</taxon>
        <taxon>Ustilaginales</taxon>
        <taxon>Ustilaginaceae</taxon>
        <taxon>Moesziomyces</taxon>
    </lineage>
</organism>
<dbReference type="EMBL" id="DF830099">
    <property type="protein sequence ID" value="GAK68019.1"/>
    <property type="molecule type" value="Genomic_DNA"/>
</dbReference>
<gene>
    <name evidence="3" type="ORF">PAN0_032d6249</name>
</gene>
<dbReference type="InterPro" id="IPR000073">
    <property type="entry name" value="AB_hydrolase_1"/>
</dbReference>
<proteinExistence type="predicted"/>
<feature type="compositionally biased region" description="Basic and acidic residues" evidence="1">
    <location>
        <begin position="442"/>
        <end position="468"/>
    </location>
</feature>
<feature type="domain" description="AB hydrolase-1" evidence="2">
    <location>
        <begin position="115"/>
        <end position="370"/>
    </location>
</feature>
<dbReference type="GeneID" id="26307069"/>
<name>A0A081CMX3_PSEA2</name>
<dbReference type="InterPro" id="IPR029058">
    <property type="entry name" value="AB_hydrolase_fold"/>
</dbReference>
<keyword evidence="4" id="KW-1185">Reference proteome</keyword>
<feature type="region of interest" description="Disordered" evidence="1">
    <location>
        <begin position="1"/>
        <end position="37"/>
    </location>
</feature>
<accession>A0A081CMX3</accession>
<dbReference type="RefSeq" id="XP_014653782.1">
    <property type="nucleotide sequence ID" value="XM_014798296.1"/>
</dbReference>
<evidence type="ECO:0000313" key="3">
    <source>
        <dbReference type="EMBL" id="GAK68019.1"/>
    </source>
</evidence>
<dbReference type="Proteomes" id="UP000053758">
    <property type="component" value="Unassembled WGS sequence"/>
</dbReference>
<evidence type="ECO:0000313" key="4">
    <source>
        <dbReference type="Proteomes" id="UP000053758"/>
    </source>
</evidence>
<keyword evidence="3" id="KW-0378">Hydrolase</keyword>
<dbReference type="Gene3D" id="3.40.50.1820">
    <property type="entry name" value="alpha/beta hydrolase"/>
    <property type="match status" value="1"/>
</dbReference>
<reference evidence="3" key="1">
    <citation type="submission" date="2014-07" db="EMBL/GenBank/DDBJ databases">
        <title>Draft genome sequence of the yeast Pseudozyma antarctica JCM 10317 known as a producer of lipase B which used in a wide range of industrial applications.</title>
        <authorList>
            <person name="Morita T."/>
            <person name="Saika A."/>
            <person name="Koike H."/>
        </authorList>
    </citation>
    <scope>NUCLEOTIDE SEQUENCE</scope>
    <source>
        <strain evidence="3">JCM 10317</strain>
    </source>
</reference>
<dbReference type="AlphaFoldDB" id="A0A081CMX3"/>
<evidence type="ECO:0000259" key="2">
    <source>
        <dbReference type="Pfam" id="PF12697"/>
    </source>
</evidence>
<dbReference type="Pfam" id="PF12697">
    <property type="entry name" value="Abhydrolase_6"/>
    <property type="match status" value="1"/>
</dbReference>
<dbReference type="SUPFAM" id="SSF53474">
    <property type="entry name" value="alpha/beta-Hydrolases"/>
    <property type="match status" value="1"/>
</dbReference>
<dbReference type="GO" id="GO:0016787">
    <property type="term" value="F:hydrolase activity"/>
    <property type="evidence" value="ECO:0007669"/>
    <property type="project" value="UniProtKB-KW"/>
</dbReference>
<evidence type="ECO:0000256" key="1">
    <source>
        <dbReference type="SAM" id="MobiDB-lite"/>
    </source>
</evidence>
<protein>
    <submittedName>
        <fullName evidence="3">Alpha/beta-hydrolase</fullName>
    </submittedName>
</protein>
<sequence length="480" mass="53643">MKSTSDSGLHPQPPHPATIWISDDGSTGHGSEHEARLPPAALPSRNWQHAAAADQLDERWLKSIYTSSSSSSRAHADNMPVSAEKVAVRHRTSDDFPLAVTIFRPVSSADVKASVVFANATGVQARFYHNVAAWLSQNGVAAYTFDYRFSGASFPLECDPAKLAEDEDYFEDALRRCPDHVDLTTTWCKVDLASIVRLAYESNPEADVTVIGHSLGGHLMAVLPSDHVYGPRAKVKRLLNVCGGNAYVKNQKEPDAAEFGFTEIVVKPLAEEKIFRAANLGLGYDLPYGPGLEWVQWYFHPHFAFNRPENMKLARGLKGVPLLYVGFEDDDKIGKNMMEKYLGMFDHSDGLKQSLWIDPVKKGWPSCGHVNAFTKSKEPKLVPVEHGEAYTSQKDFEDAISSQPKPSRASLSKEETIWKLFLDYILGNPVDTSHAEYKVWTRQDEREIEKERREDAESRRKSPRKEDIILGFVSPSQAKL</sequence>
<feature type="region of interest" description="Disordered" evidence="1">
    <location>
        <begin position="442"/>
        <end position="480"/>
    </location>
</feature>
<dbReference type="HOGENOM" id="CLU_685364_0_0_1"/>